<name>D6WQA8_TRICA</name>
<protein>
    <submittedName>
        <fullName evidence="1">Uncharacterized protein</fullName>
    </submittedName>
</protein>
<reference evidence="1 2" key="2">
    <citation type="journal article" date="2010" name="Nucleic Acids Res.">
        <title>BeetleBase in 2010: revisions to provide comprehensive genomic information for Tribolium castaneum.</title>
        <authorList>
            <person name="Kim H.S."/>
            <person name="Murphy T."/>
            <person name="Xia J."/>
            <person name="Caragea D."/>
            <person name="Park Y."/>
            <person name="Beeman R.W."/>
            <person name="Lorenzen M.D."/>
            <person name="Butcher S."/>
            <person name="Manak J.R."/>
            <person name="Brown S.J."/>
        </authorList>
    </citation>
    <scope>GENOME REANNOTATION</scope>
    <source>
        <strain evidence="1 2">Georgia GA2</strain>
    </source>
</reference>
<gene>
    <name evidence="1" type="primary">GLEAN_08945</name>
    <name evidence="1" type="ORF">TcasGA2_TC008945</name>
</gene>
<dbReference type="HOGENOM" id="CLU_2253509_0_0_1"/>
<sequence length="104" mass="11965">MAIPAALHTRITFSNRTDNSSAEMSADVKAYRFPPHLQTLIHISLTSRRISRSGRLMRNVHPLRARQAKAVDAEKRPLKEEMEKTAIKIFLTELEKRVVLKIIF</sequence>
<dbReference type="EMBL" id="KQ971354">
    <property type="protein sequence ID" value="EFA06103.1"/>
    <property type="molecule type" value="Genomic_DNA"/>
</dbReference>
<reference evidence="1 2" key="1">
    <citation type="journal article" date="2008" name="Nature">
        <title>The genome of the model beetle and pest Tribolium castaneum.</title>
        <authorList>
            <consortium name="Tribolium Genome Sequencing Consortium"/>
            <person name="Richards S."/>
            <person name="Gibbs R.A."/>
            <person name="Weinstock G.M."/>
            <person name="Brown S.J."/>
            <person name="Denell R."/>
            <person name="Beeman R.W."/>
            <person name="Gibbs R."/>
            <person name="Beeman R.W."/>
            <person name="Brown S.J."/>
            <person name="Bucher G."/>
            <person name="Friedrich M."/>
            <person name="Grimmelikhuijzen C.J."/>
            <person name="Klingler M."/>
            <person name="Lorenzen M."/>
            <person name="Richards S."/>
            <person name="Roth S."/>
            <person name="Schroder R."/>
            <person name="Tautz D."/>
            <person name="Zdobnov E.M."/>
            <person name="Muzny D."/>
            <person name="Gibbs R.A."/>
            <person name="Weinstock G.M."/>
            <person name="Attaway T."/>
            <person name="Bell S."/>
            <person name="Buhay C.J."/>
            <person name="Chandrabose M.N."/>
            <person name="Chavez D."/>
            <person name="Clerk-Blankenburg K.P."/>
            <person name="Cree A."/>
            <person name="Dao M."/>
            <person name="Davis C."/>
            <person name="Chacko J."/>
            <person name="Dinh H."/>
            <person name="Dugan-Rocha S."/>
            <person name="Fowler G."/>
            <person name="Garner T.T."/>
            <person name="Garnes J."/>
            <person name="Gnirke A."/>
            <person name="Hawes A."/>
            <person name="Hernandez J."/>
            <person name="Hines S."/>
            <person name="Holder M."/>
            <person name="Hume J."/>
            <person name="Jhangiani S.N."/>
            <person name="Joshi V."/>
            <person name="Khan Z.M."/>
            <person name="Jackson L."/>
            <person name="Kovar C."/>
            <person name="Kowis A."/>
            <person name="Lee S."/>
            <person name="Lewis L.R."/>
            <person name="Margolis J."/>
            <person name="Morgan M."/>
            <person name="Nazareth L.V."/>
            <person name="Nguyen N."/>
            <person name="Okwuonu G."/>
            <person name="Parker D."/>
            <person name="Richards S."/>
            <person name="Ruiz S.J."/>
            <person name="Santibanez J."/>
            <person name="Savard J."/>
            <person name="Scherer S.E."/>
            <person name="Schneider B."/>
            <person name="Sodergren E."/>
            <person name="Tautz D."/>
            <person name="Vattahil S."/>
            <person name="Villasana D."/>
            <person name="White C.S."/>
            <person name="Wright R."/>
            <person name="Park Y."/>
            <person name="Beeman R.W."/>
            <person name="Lord J."/>
            <person name="Oppert B."/>
            <person name="Lorenzen M."/>
            <person name="Brown S."/>
            <person name="Wang L."/>
            <person name="Savard J."/>
            <person name="Tautz D."/>
            <person name="Richards S."/>
            <person name="Weinstock G."/>
            <person name="Gibbs R.A."/>
            <person name="Liu Y."/>
            <person name="Worley K."/>
            <person name="Weinstock G."/>
            <person name="Elsik C.G."/>
            <person name="Reese J.T."/>
            <person name="Elhaik E."/>
            <person name="Landan G."/>
            <person name="Graur D."/>
            <person name="Arensburger P."/>
            <person name="Atkinson P."/>
            <person name="Beeman R.W."/>
            <person name="Beidler J."/>
            <person name="Brown S.J."/>
            <person name="Demuth J.P."/>
            <person name="Drury D.W."/>
            <person name="Du Y.Z."/>
            <person name="Fujiwara H."/>
            <person name="Lorenzen M."/>
            <person name="Maselli V."/>
            <person name="Osanai M."/>
            <person name="Park Y."/>
            <person name="Robertson H.M."/>
            <person name="Tu Z."/>
            <person name="Wang J.J."/>
            <person name="Wang S."/>
            <person name="Richards S."/>
            <person name="Song H."/>
            <person name="Zhang L."/>
            <person name="Sodergren E."/>
            <person name="Werner D."/>
            <person name="Stanke M."/>
            <person name="Morgenstern B."/>
            <person name="Solovyev V."/>
            <person name="Kosarev P."/>
            <person name="Brown G."/>
            <person name="Chen H.C."/>
            <person name="Ermolaeva O."/>
            <person name="Hlavina W."/>
            <person name="Kapustin Y."/>
            <person name="Kiryutin B."/>
            <person name="Kitts P."/>
            <person name="Maglott D."/>
            <person name="Pruitt K."/>
            <person name="Sapojnikov V."/>
            <person name="Souvorov A."/>
            <person name="Mackey A.J."/>
            <person name="Waterhouse R.M."/>
            <person name="Wyder S."/>
            <person name="Zdobnov E.M."/>
            <person name="Zdobnov E.M."/>
            <person name="Wyder S."/>
            <person name="Kriventseva E.V."/>
            <person name="Kadowaki T."/>
            <person name="Bork P."/>
            <person name="Aranda M."/>
            <person name="Bao R."/>
            <person name="Beermann A."/>
            <person name="Berns N."/>
            <person name="Bolognesi R."/>
            <person name="Bonneton F."/>
            <person name="Bopp D."/>
            <person name="Brown S.J."/>
            <person name="Bucher G."/>
            <person name="Butts T."/>
            <person name="Chaumot A."/>
            <person name="Denell R.E."/>
            <person name="Ferrier D.E."/>
            <person name="Friedrich M."/>
            <person name="Gordon C.M."/>
            <person name="Jindra M."/>
            <person name="Klingler M."/>
            <person name="Lan Q."/>
            <person name="Lattorff H.M."/>
            <person name="Laudet V."/>
            <person name="von Levetsow C."/>
            <person name="Liu Z."/>
            <person name="Lutz R."/>
            <person name="Lynch J.A."/>
            <person name="da Fonseca R.N."/>
            <person name="Posnien N."/>
            <person name="Reuter R."/>
            <person name="Roth S."/>
            <person name="Savard J."/>
            <person name="Schinko J.B."/>
            <person name="Schmitt C."/>
            <person name="Schoppmeier M."/>
            <person name="Schroder R."/>
            <person name="Shippy T.D."/>
            <person name="Simonnet F."/>
            <person name="Marques-Souza H."/>
            <person name="Tautz D."/>
            <person name="Tomoyasu Y."/>
            <person name="Trauner J."/>
            <person name="Van der Zee M."/>
            <person name="Vervoort M."/>
            <person name="Wittkopp N."/>
            <person name="Wimmer E.A."/>
            <person name="Yang X."/>
            <person name="Jones A.K."/>
            <person name="Sattelle D.B."/>
            <person name="Ebert P.R."/>
            <person name="Nelson D."/>
            <person name="Scott J.G."/>
            <person name="Beeman R.W."/>
            <person name="Muthukrishnan S."/>
            <person name="Kramer K.J."/>
            <person name="Arakane Y."/>
            <person name="Beeman R.W."/>
            <person name="Zhu Q."/>
            <person name="Hogenkamp D."/>
            <person name="Dixit R."/>
            <person name="Oppert B."/>
            <person name="Jiang H."/>
            <person name="Zou Z."/>
            <person name="Marshall J."/>
            <person name="Elpidina E."/>
            <person name="Vinokurov K."/>
            <person name="Oppert C."/>
            <person name="Zou Z."/>
            <person name="Evans J."/>
            <person name="Lu Z."/>
            <person name="Zhao P."/>
            <person name="Sumathipala N."/>
            <person name="Altincicek B."/>
            <person name="Vilcinskas A."/>
            <person name="Williams M."/>
            <person name="Hultmark D."/>
            <person name="Hetru C."/>
            <person name="Jiang H."/>
            <person name="Grimmelikhuijzen C.J."/>
            <person name="Hauser F."/>
            <person name="Cazzamali G."/>
            <person name="Williamson M."/>
            <person name="Park Y."/>
            <person name="Li B."/>
            <person name="Tanaka Y."/>
            <person name="Predel R."/>
            <person name="Neupert S."/>
            <person name="Schachtner J."/>
            <person name="Verleyen P."/>
            <person name="Raible F."/>
            <person name="Bork P."/>
            <person name="Friedrich M."/>
            <person name="Walden K.K."/>
            <person name="Robertson H.M."/>
            <person name="Angeli S."/>
            <person name="Foret S."/>
            <person name="Bucher G."/>
            <person name="Schuetz S."/>
            <person name="Maleszka R."/>
            <person name="Wimmer E.A."/>
            <person name="Beeman R.W."/>
            <person name="Lorenzen M."/>
            <person name="Tomoyasu Y."/>
            <person name="Miller S.C."/>
            <person name="Grossmann D."/>
            <person name="Bucher G."/>
        </authorList>
    </citation>
    <scope>NUCLEOTIDE SEQUENCE [LARGE SCALE GENOMIC DNA]</scope>
    <source>
        <strain evidence="1 2">Georgia GA2</strain>
    </source>
</reference>
<accession>D6WQA8</accession>
<dbReference type="Proteomes" id="UP000007266">
    <property type="component" value="Linkage group 7"/>
</dbReference>
<evidence type="ECO:0000313" key="1">
    <source>
        <dbReference type="EMBL" id="EFA06103.1"/>
    </source>
</evidence>
<proteinExistence type="predicted"/>
<organism evidence="1 2">
    <name type="scientific">Tribolium castaneum</name>
    <name type="common">Red flour beetle</name>
    <dbReference type="NCBI Taxonomy" id="7070"/>
    <lineage>
        <taxon>Eukaryota</taxon>
        <taxon>Metazoa</taxon>
        <taxon>Ecdysozoa</taxon>
        <taxon>Arthropoda</taxon>
        <taxon>Hexapoda</taxon>
        <taxon>Insecta</taxon>
        <taxon>Pterygota</taxon>
        <taxon>Neoptera</taxon>
        <taxon>Endopterygota</taxon>
        <taxon>Coleoptera</taxon>
        <taxon>Polyphaga</taxon>
        <taxon>Cucujiformia</taxon>
        <taxon>Tenebrionidae</taxon>
        <taxon>Tenebrionidae incertae sedis</taxon>
        <taxon>Tribolium</taxon>
    </lineage>
</organism>
<evidence type="ECO:0000313" key="2">
    <source>
        <dbReference type="Proteomes" id="UP000007266"/>
    </source>
</evidence>
<keyword evidence="2" id="KW-1185">Reference proteome</keyword>
<dbReference type="InParanoid" id="D6WQA8"/>
<dbReference type="AlphaFoldDB" id="D6WQA8"/>